<gene>
    <name evidence="1" type="primary">C2</name>
</gene>
<feature type="non-terminal residue" evidence="1">
    <location>
        <position position="1"/>
    </location>
</feature>
<feature type="non-terminal residue" evidence="1">
    <location>
        <position position="42"/>
    </location>
</feature>
<sequence>PLFFQQNVKTYTVYLSISIIQSLVLRRRRKSGGKGDHPPAVQ</sequence>
<organism evidence="1">
    <name type="scientific">Iconisemion striatum</name>
    <dbReference type="NCBI Taxonomy" id="60296"/>
    <lineage>
        <taxon>Eukaryota</taxon>
        <taxon>Metazoa</taxon>
        <taxon>Chordata</taxon>
        <taxon>Craniata</taxon>
        <taxon>Vertebrata</taxon>
        <taxon>Euteleostomi</taxon>
        <taxon>Actinopterygii</taxon>
        <taxon>Neopterygii</taxon>
        <taxon>Teleostei</taxon>
        <taxon>Neoteleostei</taxon>
        <taxon>Acanthomorphata</taxon>
        <taxon>Ovalentaria</taxon>
        <taxon>Atherinomorphae</taxon>
        <taxon>Cyprinodontiformes</taxon>
        <taxon>Nothobranchiidae</taxon>
        <taxon>Iconisemion</taxon>
    </lineage>
</organism>
<evidence type="ECO:0000313" key="1">
    <source>
        <dbReference type="EMBL" id="SBP02641.1"/>
    </source>
</evidence>
<proteinExistence type="predicted"/>
<reference evidence="1" key="2">
    <citation type="submission" date="2016-06" db="EMBL/GenBank/DDBJ databases">
        <title>The genome of a short-lived fish provides insights into sex chromosome evolution and the genetic control of aging.</title>
        <authorList>
            <person name="Reichwald K."/>
            <person name="Felder M."/>
            <person name="Petzold A."/>
            <person name="Koch P."/>
            <person name="Groth M."/>
            <person name="Platzer M."/>
        </authorList>
    </citation>
    <scope>NUCLEOTIDE SEQUENCE</scope>
    <source>
        <tissue evidence="1">Brain</tissue>
    </source>
</reference>
<name>A0A1A7WAT6_9TELE</name>
<dbReference type="AlphaFoldDB" id="A0A1A7WAT6"/>
<accession>A0A1A7WAT6</accession>
<reference evidence="1" key="1">
    <citation type="submission" date="2016-05" db="EMBL/GenBank/DDBJ databases">
        <authorList>
            <person name="Lavstsen T."/>
            <person name="Jespersen J.S."/>
        </authorList>
    </citation>
    <scope>NUCLEOTIDE SEQUENCE</scope>
    <source>
        <tissue evidence="1">Brain</tissue>
    </source>
</reference>
<dbReference type="EMBL" id="HADW01001241">
    <property type="protein sequence ID" value="SBP02641.1"/>
    <property type="molecule type" value="Transcribed_RNA"/>
</dbReference>
<protein>
    <submittedName>
        <fullName evidence="1">Complement component 2</fullName>
    </submittedName>
</protein>